<proteinExistence type="predicted"/>
<reference evidence="1" key="1">
    <citation type="submission" date="2022-06" db="EMBL/GenBank/DDBJ databases">
        <title>Phylogenomic reconstructions and comparative analyses of Kickxellomycotina fungi.</title>
        <authorList>
            <person name="Reynolds N.K."/>
            <person name="Stajich J.E."/>
            <person name="Barry K."/>
            <person name="Grigoriev I.V."/>
            <person name="Crous P."/>
            <person name="Smith M.E."/>
        </authorList>
    </citation>
    <scope>NUCLEOTIDE SEQUENCE</scope>
    <source>
        <strain evidence="1">RSA 2271</strain>
    </source>
</reference>
<accession>A0ACC1H986</accession>
<dbReference type="Proteomes" id="UP001145114">
    <property type="component" value="Unassembled WGS sequence"/>
</dbReference>
<evidence type="ECO:0000313" key="1">
    <source>
        <dbReference type="EMBL" id="KAJ1670091.1"/>
    </source>
</evidence>
<protein>
    <submittedName>
        <fullName evidence="1">Uncharacterized protein</fullName>
    </submittedName>
</protein>
<sequence length="185" mass="20013">AYCQHCHKKRWGPKSAAPATTLADGNNSQFGPELSPGRPQTPQHEFATAPAINVHSRDRGLSFNTEPTTSLPRSVGGTYRMRTATTASTETLFASAATPRAATPSITMLTTLRDPPSKSHGSSKPSPSSLFTTTTYSTAYVPKKLNFNIPADICPRCNRRIYAAELVGILPHTRTLIMHSPSCWS</sequence>
<gene>
    <name evidence="1" type="ORF">EV182_008431</name>
</gene>
<keyword evidence="2" id="KW-1185">Reference proteome</keyword>
<organism evidence="1 2">
    <name type="scientific">Spiromyces aspiralis</name>
    <dbReference type="NCBI Taxonomy" id="68401"/>
    <lineage>
        <taxon>Eukaryota</taxon>
        <taxon>Fungi</taxon>
        <taxon>Fungi incertae sedis</taxon>
        <taxon>Zoopagomycota</taxon>
        <taxon>Kickxellomycotina</taxon>
        <taxon>Kickxellomycetes</taxon>
        <taxon>Kickxellales</taxon>
        <taxon>Kickxellaceae</taxon>
        <taxon>Spiromyces</taxon>
    </lineage>
</organism>
<dbReference type="EMBL" id="JAMZIH010009467">
    <property type="protein sequence ID" value="KAJ1670091.1"/>
    <property type="molecule type" value="Genomic_DNA"/>
</dbReference>
<comment type="caution">
    <text evidence="1">The sequence shown here is derived from an EMBL/GenBank/DDBJ whole genome shotgun (WGS) entry which is preliminary data.</text>
</comment>
<name>A0ACC1H986_9FUNG</name>
<feature type="non-terminal residue" evidence="1">
    <location>
        <position position="1"/>
    </location>
</feature>
<evidence type="ECO:0000313" key="2">
    <source>
        <dbReference type="Proteomes" id="UP001145114"/>
    </source>
</evidence>